<keyword evidence="3 4" id="KW-0067">ATP-binding</keyword>
<dbReference type="Proteomes" id="UP001302120">
    <property type="component" value="Unassembled WGS sequence"/>
</dbReference>
<keyword evidence="5" id="KW-0436">Ligase</keyword>
<evidence type="ECO:0000256" key="2">
    <source>
        <dbReference type="ARBA" id="ARBA00022741"/>
    </source>
</evidence>
<keyword evidence="6" id="KW-1185">Reference proteome</keyword>
<dbReference type="RefSeq" id="WP_323194842.1">
    <property type="nucleotide sequence ID" value="NZ_JAYGHG010000004.1"/>
</dbReference>
<dbReference type="NCBIfam" id="TIGR02727">
    <property type="entry name" value="MTHFS_bact"/>
    <property type="match status" value="1"/>
</dbReference>
<dbReference type="InterPro" id="IPR037171">
    <property type="entry name" value="NagB/RpiA_transferase-like"/>
</dbReference>
<organism evidence="5 6">
    <name type="scientific">Nodularia harveyana UHCC-0300</name>
    <dbReference type="NCBI Taxonomy" id="2974287"/>
    <lineage>
        <taxon>Bacteria</taxon>
        <taxon>Bacillati</taxon>
        <taxon>Cyanobacteriota</taxon>
        <taxon>Cyanophyceae</taxon>
        <taxon>Nostocales</taxon>
        <taxon>Nodulariaceae</taxon>
        <taxon>Nodularia</taxon>
    </lineage>
</organism>
<comment type="caution">
    <text evidence="5">The sequence shown here is derived from an EMBL/GenBank/DDBJ whole genome shotgun (WGS) entry which is preliminary data.</text>
</comment>
<dbReference type="EMBL" id="JAYGHG010000004">
    <property type="protein sequence ID" value="MEA5580493.1"/>
    <property type="molecule type" value="Genomic_DNA"/>
</dbReference>
<name>A0ABU5UAE9_9CYAN</name>
<keyword evidence="2 4" id="KW-0547">Nucleotide-binding</keyword>
<proteinExistence type="inferred from homology"/>
<keyword evidence="4" id="KW-0479">Metal-binding</keyword>
<sequence>MGKVDLRRTLIGKRQSMSMGEWRERSDRICRQLQSYPLFSQAKTVLAYFSFRQEPDLSPLFTDTSYNWGFPRCVGDSLSWHLWQPQDPLHIGAYGILEPDIHAPVIQPAAVDVILVPCVACDYQRYRLGYGGGYYDRLLSSSPWADKPTIGIVFDFAYLSEVPIDTWDQPLKSVITEKYYI</sequence>
<gene>
    <name evidence="5" type="ORF">VB620_03945</name>
</gene>
<accession>A0ABU5UAE9</accession>
<dbReference type="InterPro" id="IPR002698">
    <property type="entry name" value="FTHF_cligase"/>
</dbReference>
<dbReference type="Pfam" id="PF01812">
    <property type="entry name" value="5-FTHF_cyc-lig"/>
    <property type="match status" value="1"/>
</dbReference>
<dbReference type="PIRSF" id="PIRSF006806">
    <property type="entry name" value="FTHF_cligase"/>
    <property type="match status" value="1"/>
</dbReference>
<comment type="similarity">
    <text evidence="1 4">Belongs to the 5-formyltetrahydrofolate cyclo-ligase family.</text>
</comment>
<evidence type="ECO:0000313" key="6">
    <source>
        <dbReference type="Proteomes" id="UP001302120"/>
    </source>
</evidence>
<dbReference type="EC" id="6.3.3.2" evidence="4"/>
<evidence type="ECO:0000256" key="1">
    <source>
        <dbReference type="ARBA" id="ARBA00010638"/>
    </source>
</evidence>
<evidence type="ECO:0000256" key="4">
    <source>
        <dbReference type="RuleBase" id="RU361279"/>
    </source>
</evidence>
<dbReference type="InterPro" id="IPR024185">
    <property type="entry name" value="FTHF_cligase-like_sf"/>
</dbReference>
<reference evidence="5 6" key="1">
    <citation type="submission" date="2023-12" db="EMBL/GenBank/DDBJ databases">
        <title>Baltic Sea Cyanobacteria.</title>
        <authorList>
            <person name="Delbaje E."/>
            <person name="Fewer D.P."/>
            <person name="Shishido T.K."/>
        </authorList>
    </citation>
    <scope>NUCLEOTIDE SEQUENCE [LARGE SCALE GENOMIC DNA]</scope>
    <source>
        <strain evidence="5 6">UHCC-0300</strain>
    </source>
</reference>
<protein>
    <recommendedName>
        <fullName evidence="4">5-formyltetrahydrofolate cyclo-ligase</fullName>
        <ecNumber evidence="4">6.3.3.2</ecNumber>
    </recommendedName>
</protein>
<dbReference type="SUPFAM" id="SSF100950">
    <property type="entry name" value="NagB/RpiA/CoA transferase-like"/>
    <property type="match status" value="1"/>
</dbReference>
<comment type="catalytic activity">
    <reaction evidence="4">
        <text>(6S)-5-formyl-5,6,7,8-tetrahydrofolate + ATP = (6R)-5,10-methenyltetrahydrofolate + ADP + phosphate</text>
        <dbReference type="Rhea" id="RHEA:10488"/>
        <dbReference type="ChEBI" id="CHEBI:30616"/>
        <dbReference type="ChEBI" id="CHEBI:43474"/>
        <dbReference type="ChEBI" id="CHEBI:57455"/>
        <dbReference type="ChEBI" id="CHEBI:57457"/>
        <dbReference type="ChEBI" id="CHEBI:456216"/>
        <dbReference type="EC" id="6.3.3.2"/>
    </reaction>
</comment>
<evidence type="ECO:0000256" key="3">
    <source>
        <dbReference type="ARBA" id="ARBA00022840"/>
    </source>
</evidence>
<dbReference type="Gene3D" id="3.40.50.10420">
    <property type="entry name" value="NagB/RpiA/CoA transferase-like"/>
    <property type="match status" value="1"/>
</dbReference>
<evidence type="ECO:0000313" key="5">
    <source>
        <dbReference type="EMBL" id="MEA5580493.1"/>
    </source>
</evidence>
<dbReference type="PANTHER" id="PTHR23407">
    <property type="entry name" value="ATPASE INHIBITOR/5-FORMYLTETRAHYDROFOLATE CYCLO-LIGASE"/>
    <property type="match status" value="1"/>
</dbReference>
<dbReference type="PANTHER" id="PTHR23407:SF1">
    <property type="entry name" value="5-FORMYLTETRAHYDROFOLATE CYCLO-LIGASE"/>
    <property type="match status" value="1"/>
</dbReference>
<comment type="cofactor">
    <cofactor evidence="4">
        <name>Mg(2+)</name>
        <dbReference type="ChEBI" id="CHEBI:18420"/>
    </cofactor>
</comment>
<dbReference type="GO" id="GO:0030272">
    <property type="term" value="F:5-formyltetrahydrofolate cyclo-ligase activity"/>
    <property type="evidence" value="ECO:0007669"/>
    <property type="project" value="UniProtKB-EC"/>
</dbReference>
<keyword evidence="4" id="KW-0460">Magnesium</keyword>